<feature type="transmembrane region" description="Helical" evidence="2">
    <location>
        <begin position="5"/>
        <end position="24"/>
    </location>
</feature>
<evidence type="ECO:0000256" key="1">
    <source>
        <dbReference type="ARBA" id="ARBA00021095"/>
    </source>
</evidence>
<dbReference type="EC" id="7.1.1.2" evidence="2"/>
<dbReference type="NCBIfam" id="NF005164">
    <property type="entry name" value="PRK06638.1-4"/>
    <property type="match status" value="1"/>
</dbReference>
<keyword evidence="2" id="KW-0812">Transmembrane</keyword>
<organism evidence="3">
    <name type="scientific">Myriopathes japonica</name>
    <dbReference type="NCBI Taxonomy" id="1342722"/>
    <lineage>
        <taxon>Eukaryota</taxon>
        <taxon>Metazoa</taxon>
        <taxon>Cnidaria</taxon>
        <taxon>Anthozoa</taxon>
        <taxon>Hexacorallia</taxon>
        <taxon>Antipatharia</taxon>
        <taxon>Antipathidae</taxon>
        <taxon>Myriopathes</taxon>
    </lineage>
</organism>
<accession>A0A0K0K667</accession>
<reference evidence="3" key="1">
    <citation type="submission" date="2012-08" db="EMBL/GenBank/DDBJ databases">
        <title>Molecular characterization of the Taiwan isolate of Dahlia common mosaic virus (DCMV-TW).</title>
        <authorList>
            <person name="Chao H."/>
            <person name="Chen Y."/>
        </authorList>
    </citation>
    <scope>NUCLEOTIDE SEQUENCE</scope>
</reference>
<evidence type="ECO:0000256" key="2">
    <source>
        <dbReference type="RuleBase" id="RU004430"/>
    </source>
</evidence>
<comment type="similarity">
    <text evidence="2">Belongs to the complex I subunit 6 family.</text>
</comment>
<dbReference type="GeneID" id="25192364"/>
<keyword evidence="2" id="KW-0520">NAD</keyword>
<dbReference type="Pfam" id="PF00499">
    <property type="entry name" value="Oxidored_q3"/>
    <property type="match status" value="1"/>
</dbReference>
<sequence>MIQVCFYTLAFGAIASGIMVISALNPVHSIFWLVVAFTSSAALFILLGVDFIALIFLIIYVGAIAILFLFVIMLLNLTDFPPAFRLGGEADMTNYVPIGLVIGTLLFSEVVSSWLIMSGPYVHKGTDIGSSWDLASPWFLIKYHNVEAIGRILYTDYYYIFILASFLLLVALIGAIVLTQEIGSEVGPTAKKQDIFFQTSRTQEELK</sequence>
<dbReference type="RefSeq" id="YP_009160773.1">
    <property type="nucleotide sequence ID" value="NC_027667.1"/>
</dbReference>
<keyword evidence="2" id="KW-0813">Transport</keyword>
<dbReference type="PANTHER" id="PTHR33269:SF17">
    <property type="entry name" value="NADH-UBIQUINONE OXIDOREDUCTASE CHAIN 6"/>
    <property type="match status" value="1"/>
</dbReference>
<dbReference type="PANTHER" id="PTHR33269">
    <property type="entry name" value="NADH-UBIQUINONE OXIDOREDUCTASE CHAIN 6"/>
    <property type="match status" value="1"/>
</dbReference>
<geneLocation type="mitochondrion" evidence="3"/>
<feature type="transmembrane region" description="Helical" evidence="2">
    <location>
        <begin position="30"/>
        <end position="47"/>
    </location>
</feature>
<dbReference type="InterPro" id="IPR001457">
    <property type="entry name" value="NADH_UbQ/plastoQ_OxRdtase_su6"/>
</dbReference>
<dbReference type="Gene3D" id="1.20.120.1200">
    <property type="entry name" value="NADH-ubiquinone/plastoquinone oxidoreductase chain 6, subunit NuoJ"/>
    <property type="match status" value="1"/>
</dbReference>
<name>A0A0K0K667_9CNID</name>
<feature type="transmembrane region" description="Helical" evidence="2">
    <location>
        <begin position="95"/>
        <end position="116"/>
    </location>
</feature>
<feature type="transmembrane region" description="Helical" evidence="2">
    <location>
        <begin position="54"/>
        <end position="75"/>
    </location>
</feature>
<keyword evidence="2" id="KW-0830">Ubiquinone</keyword>
<dbReference type="CTD" id="4541"/>
<comment type="catalytic activity">
    <reaction evidence="2">
        <text>a ubiquinone + NADH + 5 H(+)(in) = a ubiquinol + NAD(+) + 4 H(+)(out)</text>
        <dbReference type="Rhea" id="RHEA:29091"/>
        <dbReference type="Rhea" id="RHEA-COMP:9565"/>
        <dbReference type="Rhea" id="RHEA-COMP:9566"/>
        <dbReference type="ChEBI" id="CHEBI:15378"/>
        <dbReference type="ChEBI" id="CHEBI:16389"/>
        <dbReference type="ChEBI" id="CHEBI:17976"/>
        <dbReference type="ChEBI" id="CHEBI:57540"/>
        <dbReference type="ChEBI" id="CHEBI:57945"/>
        <dbReference type="EC" id="7.1.1.2"/>
    </reaction>
</comment>
<gene>
    <name evidence="3" type="primary">ND6</name>
</gene>
<proteinExistence type="inferred from homology"/>
<dbReference type="GO" id="GO:0031966">
    <property type="term" value="C:mitochondrial membrane"/>
    <property type="evidence" value="ECO:0007669"/>
    <property type="project" value="UniProtKB-SubCell"/>
</dbReference>
<feature type="transmembrane region" description="Helical" evidence="2">
    <location>
        <begin position="157"/>
        <end position="178"/>
    </location>
</feature>
<keyword evidence="2 3" id="KW-0496">Mitochondrion</keyword>
<protein>
    <recommendedName>
        <fullName evidence="1 2">NADH-ubiquinone oxidoreductase chain 6</fullName>
        <ecNumber evidence="2">7.1.1.2</ecNumber>
    </recommendedName>
</protein>
<keyword evidence="2" id="KW-1278">Translocase</keyword>
<keyword evidence="2" id="KW-1133">Transmembrane helix</keyword>
<comment type="subcellular location">
    <subcellularLocation>
        <location evidence="2">Mitochondrion membrane</location>
        <topology evidence="2">Multi-pass membrane protein</topology>
    </subcellularLocation>
</comment>
<dbReference type="GO" id="GO:0008137">
    <property type="term" value="F:NADH dehydrogenase (ubiquinone) activity"/>
    <property type="evidence" value="ECO:0007669"/>
    <property type="project" value="UniProtKB-UniRule"/>
</dbReference>
<keyword evidence="2" id="KW-0679">Respiratory chain</keyword>
<comment type="function">
    <text evidence="2">Core subunit of the mitochondrial membrane respiratory chain NADH dehydrogenase (Complex I) which catalyzes electron transfer from NADH through the respiratory chain, using ubiquinone as an electron acceptor. Essential for the catalytic activity and assembly of complex I.</text>
</comment>
<evidence type="ECO:0000313" key="3">
    <source>
        <dbReference type="EMBL" id="AGN48522.1"/>
    </source>
</evidence>
<keyword evidence="2" id="KW-0472">Membrane</keyword>
<dbReference type="InterPro" id="IPR042106">
    <property type="entry name" value="Nuo/plastoQ_OxRdtase_6_NuoJ"/>
</dbReference>
<keyword evidence="2" id="KW-0249">Electron transport</keyword>
<dbReference type="AlphaFoldDB" id="A0A0K0K667"/>
<dbReference type="EMBL" id="JX456459">
    <property type="protein sequence ID" value="AGN48522.1"/>
    <property type="molecule type" value="Genomic_DNA"/>
</dbReference>